<organism evidence="1 2">
    <name type="scientific">Tothia fuscella</name>
    <dbReference type="NCBI Taxonomy" id="1048955"/>
    <lineage>
        <taxon>Eukaryota</taxon>
        <taxon>Fungi</taxon>
        <taxon>Dikarya</taxon>
        <taxon>Ascomycota</taxon>
        <taxon>Pezizomycotina</taxon>
        <taxon>Dothideomycetes</taxon>
        <taxon>Pleosporomycetidae</taxon>
        <taxon>Venturiales</taxon>
        <taxon>Cylindrosympodiaceae</taxon>
        <taxon>Tothia</taxon>
    </lineage>
</organism>
<proteinExistence type="predicted"/>
<name>A0A9P4U2V0_9PEZI</name>
<accession>A0A9P4U2V0</accession>
<gene>
    <name evidence="1" type="ORF">EJ08DRAFT_692542</name>
</gene>
<evidence type="ECO:0000313" key="1">
    <source>
        <dbReference type="EMBL" id="KAF2435275.1"/>
    </source>
</evidence>
<protein>
    <submittedName>
        <fullName evidence="1">Uncharacterized protein</fullName>
    </submittedName>
</protein>
<evidence type="ECO:0000313" key="2">
    <source>
        <dbReference type="Proteomes" id="UP000800235"/>
    </source>
</evidence>
<dbReference type="Proteomes" id="UP000800235">
    <property type="component" value="Unassembled WGS sequence"/>
</dbReference>
<comment type="caution">
    <text evidence="1">The sequence shown here is derived from an EMBL/GenBank/DDBJ whole genome shotgun (WGS) entry which is preliminary data.</text>
</comment>
<dbReference type="AlphaFoldDB" id="A0A9P4U2V0"/>
<dbReference type="EMBL" id="MU007013">
    <property type="protein sequence ID" value="KAF2435275.1"/>
    <property type="molecule type" value="Genomic_DNA"/>
</dbReference>
<keyword evidence="2" id="KW-1185">Reference proteome</keyword>
<sequence>MCVLPVQGGGTCTLRVLLLQIGKQIHDKGTTVGNAGLEIICNDFDNAKKTLDARIGVLTVATEEEKQVKAIAVQTAIHASKLEKKLVKLRRTAGKSKSEAVKKAFKAVWSRNDILKMGSNFLRLRDELTLRLVLLLNGKVDAEAIKQSIHFTILDDSTKQIIQVLLTFQHDSEI</sequence>
<reference evidence="1" key="1">
    <citation type="journal article" date="2020" name="Stud. Mycol.">
        <title>101 Dothideomycetes genomes: a test case for predicting lifestyles and emergence of pathogens.</title>
        <authorList>
            <person name="Haridas S."/>
            <person name="Albert R."/>
            <person name="Binder M."/>
            <person name="Bloem J."/>
            <person name="Labutti K."/>
            <person name="Salamov A."/>
            <person name="Andreopoulos B."/>
            <person name="Baker S."/>
            <person name="Barry K."/>
            <person name="Bills G."/>
            <person name="Bluhm B."/>
            <person name="Cannon C."/>
            <person name="Castanera R."/>
            <person name="Culley D."/>
            <person name="Daum C."/>
            <person name="Ezra D."/>
            <person name="Gonzalez J."/>
            <person name="Henrissat B."/>
            <person name="Kuo A."/>
            <person name="Liang C."/>
            <person name="Lipzen A."/>
            <person name="Lutzoni F."/>
            <person name="Magnuson J."/>
            <person name="Mondo S."/>
            <person name="Nolan M."/>
            <person name="Ohm R."/>
            <person name="Pangilinan J."/>
            <person name="Park H.-J."/>
            <person name="Ramirez L."/>
            <person name="Alfaro M."/>
            <person name="Sun H."/>
            <person name="Tritt A."/>
            <person name="Yoshinaga Y."/>
            <person name="Zwiers L.-H."/>
            <person name="Turgeon B."/>
            <person name="Goodwin S."/>
            <person name="Spatafora J."/>
            <person name="Crous P."/>
            <person name="Grigoriev I."/>
        </authorList>
    </citation>
    <scope>NUCLEOTIDE SEQUENCE</scope>
    <source>
        <strain evidence="1">CBS 130266</strain>
    </source>
</reference>